<evidence type="ECO:0000313" key="3">
    <source>
        <dbReference type="Proteomes" id="UP000004322"/>
    </source>
</evidence>
<sequence>MKALNVLESKNYLDEISSLYLSAFPPEERLDWQWSLEKSESGQADFRAYFDGPIFCGFTYSLRSDSVYYLLFLAVVEDKRSQGYGSAILAKVARQASSRTRVLVIEPLDQAASNYGQRLRRLAFYQSNGYHLTPHYYYEGPEAHQVMVSQTTLPLEDFTNLATLVEQAGVKVSVD</sequence>
<dbReference type="SUPFAM" id="SSF55729">
    <property type="entry name" value="Acyl-CoA N-acyltransferases (Nat)"/>
    <property type="match status" value="1"/>
</dbReference>
<dbReference type="Proteomes" id="UP000004322">
    <property type="component" value="Unassembled WGS sequence"/>
</dbReference>
<accession>G5JPX4</accession>
<dbReference type="RefSeq" id="WP_004227564.1">
    <property type="nucleotide sequence ID" value="NZ_AEUV02000002.1"/>
</dbReference>
<dbReference type="GO" id="GO:0016747">
    <property type="term" value="F:acyltransferase activity, transferring groups other than amino-acyl groups"/>
    <property type="evidence" value="ECO:0007669"/>
    <property type="project" value="InterPro"/>
</dbReference>
<keyword evidence="3" id="KW-1185">Reference proteome</keyword>
<dbReference type="Gene3D" id="3.40.630.30">
    <property type="match status" value="1"/>
</dbReference>
<dbReference type="eggNOG" id="COG3153">
    <property type="taxonomic scope" value="Bacteria"/>
</dbReference>
<dbReference type="CDD" id="cd04301">
    <property type="entry name" value="NAT_SF"/>
    <property type="match status" value="1"/>
</dbReference>
<dbReference type="EMBL" id="AEUV02000002">
    <property type="protein sequence ID" value="EHI74403.1"/>
    <property type="molecule type" value="Genomic_DNA"/>
</dbReference>
<evidence type="ECO:0000259" key="1">
    <source>
        <dbReference type="PROSITE" id="PS51186"/>
    </source>
</evidence>
<feature type="domain" description="N-acetyltransferase" evidence="1">
    <location>
        <begin position="4"/>
        <end position="154"/>
    </location>
</feature>
<protein>
    <recommendedName>
        <fullName evidence="1">N-acetyltransferase domain-containing protein</fullName>
    </recommendedName>
</protein>
<proteinExistence type="predicted"/>
<evidence type="ECO:0000313" key="2">
    <source>
        <dbReference type="EMBL" id="EHI74403.1"/>
    </source>
</evidence>
<dbReference type="Pfam" id="PF13508">
    <property type="entry name" value="Acetyltransf_7"/>
    <property type="match status" value="1"/>
</dbReference>
<dbReference type="STRING" id="873449.STRCR_1709"/>
<dbReference type="PROSITE" id="PS51186">
    <property type="entry name" value="GNAT"/>
    <property type="match status" value="1"/>
</dbReference>
<dbReference type="InterPro" id="IPR000182">
    <property type="entry name" value="GNAT_dom"/>
</dbReference>
<gene>
    <name evidence="2" type="ORF">STRCR_1709</name>
</gene>
<dbReference type="AlphaFoldDB" id="G5JPX4"/>
<dbReference type="InterPro" id="IPR016181">
    <property type="entry name" value="Acyl_CoA_acyltransferase"/>
</dbReference>
<organism evidence="2 3">
    <name type="scientific">Streptococcus criceti HS-6</name>
    <dbReference type="NCBI Taxonomy" id="873449"/>
    <lineage>
        <taxon>Bacteria</taxon>
        <taxon>Bacillati</taxon>
        <taxon>Bacillota</taxon>
        <taxon>Bacilli</taxon>
        <taxon>Lactobacillales</taxon>
        <taxon>Streptococcaceae</taxon>
        <taxon>Streptococcus</taxon>
    </lineage>
</organism>
<comment type="caution">
    <text evidence="2">The sequence shown here is derived from an EMBL/GenBank/DDBJ whole genome shotgun (WGS) entry which is preliminary data.</text>
</comment>
<dbReference type="OrthoDB" id="9127144at2"/>
<name>G5JPX4_STRCG</name>
<reference evidence="2" key="1">
    <citation type="submission" date="2011-07" db="EMBL/GenBank/DDBJ databases">
        <authorList>
            <person name="Stanhope M.J."/>
            <person name="Durkin A.S."/>
            <person name="Hostetler J."/>
            <person name="Kim M."/>
            <person name="Radune D."/>
            <person name="Singh I."/>
            <person name="Town C.D."/>
        </authorList>
    </citation>
    <scope>NUCLEOTIDE SEQUENCE [LARGE SCALE GENOMIC DNA]</scope>
    <source>
        <strain evidence="2">HS-6</strain>
    </source>
</reference>